<dbReference type="GO" id="GO:0019843">
    <property type="term" value="F:rRNA binding"/>
    <property type="evidence" value="ECO:0007669"/>
    <property type="project" value="UniProtKB-KW"/>
</dbReference>
<evidence type="ECO:0000256" key="8">
    <source>
        <dbReference type="ARBA" id="ARBA00022884"/>
    </source>
</evidence>
<keyword evidence="9" id="KW-0342">GTP-binding</keyword>
<accession>K2RPW3</accession>
<dbReference type="GO" id="GO:0003924">
    <property type="term" value="F:GTPase activity"/>
    <property type="evidence" value="ECO:0007669"/>
    <property type="project" value="InterPro"/>
</dbReference>
<evidence type="ECO:0000256" key="7">
    <source>
        <dbReference type="ARBA" id="ARBA00022833"/>
    </source>
</evidence>
<keyword evidence="1" id="KW-0963">Cytoplasm</keyword>
<name>K2RPW3_METFP</name>
<keyword evidence="3" id="KW-0479">Metal-binding</keyword>
<dbReference type="GO" id="GO:0005525">
    <property type="term" value="F:GTP binding"/>
    <property type="evidence" value="ECO:0007669"/>
    <property type="project" value="UniProtKB-KW"/>
</dbReference>
<dbReference type="Gene3D" id="3.40.50.300">
    <property type="entry name" value="P-loop containing nucleotide triphosphate hydrolases"/>
    <property type="match status" value="1"/>
</dbReference>
<feature type="domain" description="EngC GTPase" evidence="10">
    <location>
        <begin position="106"/>
        <end position="253"/>
    </location>
</feature>
<keyword evidence="5" id="KW-0547">Nucleotide-binding</keyword>
<dbReference type="Proteomes" id="UP000007360">
    <property type="component" value="Unassembled WGS sequence"/>
</dbReference>
<dbReference type="InterPro" id="IPR010914">
    <property type="entry name" value="RsgA_GTPase_dom"/>
</dbReference>
<evidence type="ECO:0000256" key="2">
    <source>
        <dbReference type="ARBA" id="ARBA00022517"/>
    </source>
</evidence>
<dbReference type="EMBL" id="AMPO01000013">
    <property type="protein sequence ID" value="EKF84775.1"/>
    <property type="molecule type" value="Genomic_DNA"/>
</dbReference>
<keyword evidence="13" id="KW-1185">Reference proteome</keyword>
<feature type="domain" description="CP-type G" evidence="11">
    <location>
        <begin position="100"/>
        <end position="255"/>
    </location>
</feature>
<keyword evidence="6" id="KW-0378">Hydrolase</keyword>
<gene>
    <name evidence="12" type="ORF">A994_12216</name>
</gene>
<proteinExistence type="inferred from homology"/>
<evidence type="ECO:0000256" key="1">
    <source>
        <dbReference type="ARBA" id="ARBA00022490"/>
    </source>
</evidence>
<dbReference type="AlphaFoldDB" id="K2RPW3"/>
<dbReference type="PANTHER" id="PTHR32120">
    <property type="entry name" value="SMALL RIBOSOMAL SUBUNIT BIOGENESIS GTPASE RSGA"/>
    <property type="match status" value="1"/>
</dbReference>
<dbReference type="RefSeq" id="WP_004031974.1">
    <property type="nucleotide sequence ID" value="NZ_AMPO01000013.1"/>
</dbReference>
<evidence type="ECO:0000313" key="12">
    <source>
        <dbReference type="EMBL" id="EKF84775.1"/>
    </source>
</evidence>
<dbReference type="PATRIC" id="fig|1204725.3.peg.2454"/>
<evidence type="ECO:0000256" key="6">
    <source>
        <dbReference type="ARBA" id="ARBA00022801"/>
    </source>
</evidence>
<sequence length="350" mass="39543">MDNLLKKLGWNAFFGEHFREYVGLYEPARVSTVYKNGFNVYTKDGEVRARISGNLHQNGNLPAVGDWVVVSKDNVGPVTIHAILPRKSKFSRKEAGKVTEEQVIVTNIDTIFIVTSLNRDFNLRRIERYLAIAKESKTEPVVILSKSDLCKDVDEKINEVLEIAPGINVIAISATRNEGIEQLSPYLKDGKTVALLGSSGVGKSTLINALEGYKRQNIGEIREKDRRGRHVTTERELIMLEKGGLIIDNPGMRELQLWDAGEGMLDLFSDIIELETQCKFSDCMHESEPGCAVKRAISDKSLSEKRLESFRKLQGEMRAVERKKNPQLAGKKRWKEIAKMTKEIKNVKKR</sequence>
<dbReference type="PROSITE" id="PS50936">
    <property type="entry name" value="ENGC_GTPASE"/>
    <property type="match status" value="1"/>
</dbReference>
<dbReference type="InterPro" id="IPR027417">
    <property type="entry name" value="P-loop_NTPase"/>
</dbReference>
<keyword evidence="2" id="KW-0690">Ribosome biogenesis</keyword>
<dbReference type="InterPro" id="IPR004881">
    <property type="entry name" value="Ribosome_biogen_GTPase_RsgA"/>
</dbReference>
<dbReference type="OrthoDB" id="69796at2157"/>
<dbReference type="GO" id="GO:0042254">
    <property type="term" value="P:ribosome biogenesis"/>
    <property type="evidence" value="ECO:0007669"/>
    <property type="project" value="UniProtKB-KW"/>
</dbReference>
<evidence type="ECO:0000256" key="3">
    <source>
        <dbReference type="ARBA" id="ARBA00022723"/>
    </source>
</evidence>
<keyword evidence="8" id="KW-0694">RNA-binding</keyword>
<dbReference type="InterPro" id="IPR012340">
    <property type="entry name" value="NA-bd_OB-fold"/>
</dbReference>
<evidence type="ECO:0000256" key="4">
    <source>
        <dbReference type="ARBA" id="ARBA00022730"/>
    </source>
</evidence>
<dbReference type="PROSITE" id="PS51721">
    <property type="entry name" value="G_CP"/>
    <property type="match status" value="1"/>
</dbReference>
<dbReference type="SUPFAM" id="SSF50249">
    <property type="entry name" value="Nucleic acid-binding proteins"/>
    <property type="match status" value="1"/>
</dbReference>
<dbReference type="HAMAP" id="MF_01820">
    <property type="entry name" value="GTPase_RsgA"/>
    <property type="match status" value="1"/>
</dbReference>
<evidence type="ECO:0000313" key="13">
    <source>
        <dbReference type="Proteomes" id="UP000007360"/>
    </source>
</evidence>
<dbReference type="Gene3D" id="1.10.40.50">
    <property type="entry name" value="Probable gtpase engc, domain 3"/>
    <property type="match status" value="1"/>
</dbReference>
<dbReference type="Pfam" id="PF03193">
    <property type="entry name" value="RsgA_GTPase"/>
    <property type="match status" value="1"/>
</dbReference>
<keyword evidence="7" id="KW-0862">Zinc</keyword>
<keyword evidence="4" id="KW-0699">rRNA-binding</keyword>
<evidence type="ECO:0000259" key="11">
    <source>
        <dbReference type="PROSITE" id="PS51721"/>
    </source>
</evidence>
<reference evidence="12 13" key="1">
    <citation type="journal article" date="2012" name="J. Bacteriol.">
        <title>Draft genome sequence of Methanobacterium formicicum DSM 3637, an archaebacterium isolated from the methane producer amoeba Pelomyxa palustris.</title>
        <authorList>
            <person name="Gutierrez G."/>
        </authorList>
    </citation>
    <scope>NUCLEOTIDE SEQUENCE [LARGE SCALE GENOMIC DNA]</scope>
    <source>
        <strain evidence="13">DSM 3637 / PP1</strain>
    </source>
</reference>
<evidence type="ECO:0000259" key="10">
    <source>
        <dbReference type="PROSITE" id="PS50936"/>
    </source>
</evidence>
<comment type="caution">
    <text evidence="12">The sequence shown here is derived from an EMBL/GenBank/DDBJ whole genome shotgun (WGS) entry which is preliminary data.</text>
</comment>
<dbReference type="NCBIfam" id="TIGR00157">
    <property type="entry name" value="ribosome small subunit-dependent GTPase A"/>
    <property type="match status" value="1"/>
</dbReference>
<dbReference type="InterPro" id="IPR030378">
    <property type="entry name" value="G_CP_dom"/>
</dbReference>
<evidence type="ECO:0000256" key="9">
    <source>
        <dbReference type="ARBA" id="ARBA00023134"/>
    </source>
</evidence>
<dbReference type="GO" id="GO:0046872">
    <property type="term" value="F:metal ion binding"/>
    <property type="evidence" value="ECO:0007669"/>
    <property type="project" value="UniProtKB-KW"/>
</dbReference>
<dbReference type="PANTHER" id="PTHR32120:SF10">
    <property type="entry name" value="SMALL RIBOSOMAL SUBUNIT BIOGENESIS GTPASE RSGA"/>
    <property type="match status" value="1"/>
</dbReference>
<dbReference type="CDD" id="cd01854">
    <property type="entry name" value="YjeQ_EngC"/>
    <property type="match status" value="1"/>
</dbReference>
<protein>
    <submittedName>
        <fullName evidence="12">EngC family GTPase</fullName>
    </submittedName>
</protein>
<dbReference type="SUPFAM" id="SSF52540">
    <property type="entry name" value="P-loop containing nucleoside triphosphate hydrolases"/>
    <property type="match status" value="1"/>
</dbReference>
<evidence type="ECO:0000256" key="5">
    <source>
        <dbReference type="ARBA" id="ARBA00022741"/>
    </source>
</evidence>
<organism evidence="12 13">
    <name type="scientific">Methanobacterium formicicum (strain DSM 3637 / PP1)</name>
    <dbReference type="NCBI Taxonomy" id="1204725"/>
    <lineage>
        <taxon>Archaea</taxon>
        <taxon>Methanobacteriati</taxon>
        <taxon>Methanobacteriota</taxon>
        <taxon>Methanomada group</taxon>
        <taxon>Methanobacteria</taxon>
        <taxon>Methanobacteriales</taxon>
        <taxon>Methanobacteriaceae</taxon>
        <taxon>Methanobacterium</taxon>
    </lineage>
</organism>